<proteinExistence type="predicted"/>
<accession>A0A077M475</accession>
<dbReference type="InterPro" id="IPR025339">
    <property type="entry name" value="DUF4245"/>
</dbReference>
<keyword evidence="1" id="KW-0812">Transmembrane</keyword>
<reference evidence="2 3" key="1">
    <citation type="journal article" date="2013" name="ISME J.">
        <title>A metabolic model for members of the genus Tetrasphaera involved in enhanced biological phosphorus removal.</title>
        <authorList>
            <person name="Kristiansen R."/>
            <person name="Nguyen H.T.T."/>
            <person name="Saunders A.M."/>
            <person name="Nielsen J.L."/>
            <person name="Wimmer R."/>
            <person name="Le V.Q."/>
            <person name="McIlroy S.J."/>
            <person name="Petrovski S."/>
            <person name="Seviour R.J."/>
            <person name="Calteau A."/>
            <person name="Nielsen K.L."/>
            <person name="Nielsen P.H."/>
        </authorList>
    </citation>
    <scope>NUCLEOTIDE SEQUENCE [LARGE SCALE GENOMIC DNA]</scope>
    <source>
        <strain evidence="2 3">T1-X7</strain>
    </source>
</reference>
<comment type="caution">
    <text evidence="2">The sequence shown here is derived from an EMBL/GenBank/DDBJ whole genome shotgun (WGS) entry which is preliminary data.</text>
</comment>
<keyword evidence="1" id="KW-1133">Transmembrane helix</keyword>
<evidence type="ECO:0000256" key="1">
    <source>
        <dbReference type="SAM" id="Phobius"/>
    </source>
</evidence>
<sequence>MSAQPANRYLSGSAANMVRSLVVIVALMAVVILIVPRVNRITQPPVDVAGSADTIASQSGWPIEIPVGLPDGWRATSVRYERSTDGVMTWHVGYETPDNQYVAIEQAKDPTTGWVTAEVNRAAQKGTVEAGGRTWTTYVRDLKVQNSLVNRPSSKGELTTIITGTGTFAQLTEFVEHLQVVKPSSPSPSAT</sequence>
<keyword evidence="1" id="KW-0472">Membrane</keyword>
<dbReference type="Proteomes" id="UP000035721">
    <property type="component" value="Unassembled WGS sequence"/>
</dbReference>
<evidence type="ECO:0000313" key="3">
    <source>
        <dbReference type="Proteomes" id="UP000035721"/>
    </source>
</evidence>
<feature type="transmembrane region" description="Helical" evidence="1">
    <location>
        <begin position="17"/>
        <end position="35"/>
    </location>
</feature>
<dbReference type="Pfam" id="PF14030">
    <property type="entry name" value="DUF4245"/>
    <property type="match status" value="1"/>
</dbReference>
<dbReference type="STRING" id="1194083.BN12_630003"/>
<dbReference type="RefSeq" id="WP_235432352.1">
    <property type="nucleotide sequence ID" value="NZ_HF570958.1"/>
</dbReference>
<dbReference type="EMBL" id="CAJB01000396">
    <property type="protein sequence ID" value="CCH79892.1"/>
    <property type="molecule type" value="Genomic_DNA"/>
</dbReference>
<evidence type="ECO:0000313" key="2">
    <source>
        <dbReference type="EMBL" id="CCH79892.1"/>
    </source>
</evidence>
<gene>
    <name evidence="2" type="ORF">BN12_630003</name>
</gene>
<organism evidence="2 3">
    <name type="scientific">Nostocoides japonicum T1-X7</name>
    <dbReference type="NCBI Taxonomy" id="1194083"/>
    <lineage>
        <taxon>Bacteria</taxon>
        <taxon>Bacillati</taxon>
        <taxon>Actinomycetota</taxon>
        <taxon>Actinomycetes</taxon>
        <taxon>Micrococcales</taxon>
        <taxon>Intrasporangiaceae</taxon>
        <taxon>Nostocoides</taxon>
    </lineage>
</organism>
<name>A0A077M475_9MICO</name>
<keyword evidence="3" id="KW-1185">Reference proteome</keyword>
<dbReference type="AlphaFoldDB" id="A0A077M475"/>
<protein>
    <submittedName>
        <fullName evidence="2">Putative secreted protein</fullName>
    </submittedName>
</protein>